<dbReference type="Gene3D" id="3.40.1360.10">
    <property type="match status" value="1"/>
</dbReference>
<dbReference type="PIRSF" id="PIRSF002811">
    <property type="entry name" value="DnaG"/>
    <property type="match status" value="1"/>
</dbReference>
<dbReference type="HAMAP" id="MF_00974">
    <property type="entry name" value="DNA_primase_DnaG"/>
    <property type="match status" value="1"/>
</dbReference>
<keyword evidence="6 12" id="KW-0479">Metal-binding</keyword>
<dbReference type="CDD" id="cd03364">
    <property type="entry name" value="TOPRIM_DnaG_primases"/>
    <property type="match status" value="1"/>
</dbReference>
<keyword evidence="10 12" id="KW-0238">DNA-binding</keyword>
<comment type="caution">
    <text evidence="17">The sequence shown here is derived from an EMBL/GenBank/DDBJ whole genome shotgun (WGS) entry which is preliminary data.</text>
</comment>
<evidence type="ECO:0000256" key="3">
    <source>
        <dbReference type="ARBA" id="ARBA00022679"/>
    </source>
</evidence>
<dbReference type="EC" id="2.7.7.101" evidence="12"/>
<comment type="subunit">
    <text evidence="12">Monomer. Interacts with DnaB.</text>
</comment>
<evidence type="ECO:0000256" key="1">
    <source>
        <dbReference type="ARBA" id="ARBA00022478"/>
    </source>
</evidence>
<evidence type="ECO:0000256" key="14">
    <source>
        <dbReference type="PIRSR" id="PIRSR002811-1"/>
    </source>
</evidence>
<dbReference type="InterPro" id="IPR006171">
    <property type="entry name" value="TOPRIM_dom"/>
</dbReference>
<dbReference type="GO" id="GO:0006269">
    <property type="term" value="P:DNA replication, synthesis of primer"/>
    <property type="evidence" value="ECO:0007669"/>
    <property type="project" value="UniProtKB-UniRule"/>
</dbReference>
<dbReference type="GO" id="GO:0005737">
    <property type="term" value="C:cytoplasm"/>
    <property type="evidence" value="ECO:0007669"/>
    <property type="project" value="TreeGrafter"/>
</dbReference>
<dbReference type="AlphaFoldDB" id="A0A388T796"/>
<gene>
    <name evidence="12 17" type="primary">dnaG</name>
    <name evidence="17" type="ORF">NO1_0047</name>
</gene>
<keyword evidence="18" id="KW-1185">Reference proteome</keyword>
<feature type="coiled-coil region" evidence="15">
    <location>
        <begin position="529"/>
        <end position="556"/>
    </location>
</feature>
<dbReference type="InterPro" id="IPR030846">
    <property type="entry name" value="DnaG_bac"/>
</dbReference>
<dbReference type="InterPro" id="IPR034151">
    <property type="entry name" value="TOPRIM_DnaG_bac"/>
</dbReference>
<dbReference type="InterPro" id="IPR016136">
    <property type="entry name" value="DNA_helicase_N/primase_C"/>
</dbReference>
<feature type="zinc finger region" description="CHC2-type" evidence="12 14">
    <location>
        <begin position="37"/>
        <end position="61"/>
    </location>
</feature>
<dbReference type="InterPro" id="IPR036977">
    <property type="entry name" value="DNA_primase_Znf_CHC2"/>
</dbReference>
<comment type="similarity">
    <text evidence="12 13">Belongs to the DnaG primase family.</text>
</comment>
<dbReference type="GO" id="GO:0003899">
    <property type="term" value="F:DNA-directed RNA polymerase activity"/>
    <property type="evidence" value="ECO:0007669"/>
    <property type="project" value="UniProtKB-UniRule"/>
</dbReference>
<evidence type="ECO:0000256" key="13">
    <source>
        <dbReference type="PIRNR" id="PIRNR002811"/>
    </source>
</evidence>
<dbReference type="Gene3D" id="1.10.860.10">
    <property type="entry name" value="DNAb Helicase, Chain A"/>
    <property type="match status" value="1"/>
</dbReference>
<keyword evidence="1 12" id="KW-0240">DNA-directed RNA polymerase</keyword>
<keyword evidence="5 12" id="KW-0235">DNA replication</keyword>
<dbReference type="GO" id="GO:0003677">
    <property type="term" value="F:DNA binding"/>
    <property type="evidence" value="ECO:0007669"/>
    <property type="project" value="UniProtKB-KW"/>
</dbReference>
<protein>
    <recommendedName>
        <fullName evidence="12 13">DNA primase</fullName>
        <ecNumber evidence="12">2.7.7.101</ecNumber>
    </recommendedName>
</protein>
<comment type="function">
    <text evidence="12 13">RNA polymerase that catalyzes the synthesis of short RNA molecules used as primers for DNA polymerase during DNA replication.</text>
</comment>
<dbReference type="InterPro" id="IPR002694">
    <property type="entry name" value="Znf_CHC2"/>
</dbReference>
<comment type="domain">
    <text evidence="12">Contains an N-terminal zinc-binding domain, a central core domain that contains the primase activity, and a C-terminal DnaB-binding domain.</text>
</comment>
<evidence type="ECO:0000313" key="17">
    <source>
        <dbReference type="EMBL" id="GBR72536.1"/>
    </source>
</evidence>
<keyword evidence="3 12" id="KW-0808">Transferase</keyword>
<evidence type="ECO:0000256" key="10">
    <source>
        <dbReference type="ARBA" id="ARBA00023125"/>
    </source>
</evidence>
<dbReference type="InterPro" id="IPR006295">
    <property type="entry name" value="DNA_primase_DnaG"/>
</dbReference>
<dbReference type="PANTHER" id="PTHR30313:SF2">
    <property type="entry name" value="DNA PRIMASE"/>
    <property type="match status" value="1"/>
</dbReference>
<dbReference type="Gene3D" id="3.90.580.10">
    <property type="entry name" value="Zinc finger, CHC2-type domain"/>
    <property type="match status" value="1"/>
</dbReference>
<dbReference type="SMART" id="SM00493">
    <property type="entry name" value="TOPRIM"/>
    <property type="match status" value="1"/>
</dbReference>
<dbReference type="GO" id="GO:1990077">
    <property type="term" value="C:primosome complex"/>
    <property type="evidence" value="ECO:0007669"/>
    <property type="project" value="UniProtKB-KW"/>
</dbReference>
<dbReference type="PROSITE" id="PS50880">
    <property type="entry name" value="TOPRIM"/>
    <property type="match status" value="1"/>
</dbReference>
<reference evidence="17 18" key="1">
    <citation type="journal article" date="2019" name="ISME J.">
        <title>Genome analyses of uncultured TG2/ZB3 bacteria in 'Margulisbacteria' specifically attached to ectosymbiotic spirochetes of protists in the termite gut.</title>
        <authorList>
            <person name="Utami Y.D."/>
            <person name="Kuwahara H."/>
            <person name="Igai K."/>
            <person name="Murakami T."/>
            <person name="Sugaya K."/>
            <person name="Morikawa T."/>
            <person name="Nagura Y."/>
            <person name="Yuki M."/>
            <person name="Deevong P."/>
            <person name="Inoue T."/>
            <person name="Kihara K."/>
            <person name="Lo N."/>
            <person name="Yamada A."/>
            <person name="Ohkuma M."/>
            <person name="Hongoh Y."/>
        </authorList>
    </citation>
    <scope>NUCLEOTIDE SEQUENCE [LARGE SCALE GENOMIC DNA]</scope>
    <source>
        <strain evidence="17">NkOx7-01</strain>
    </source>
</reference>
<evidence type="ECO:0000256" key="15">
    <source>
        <dbReference type="SAM" id="Coils"/>
    </source>
</evidence>
<dbReference type="SUPFAM" id="SSF57783">
    <property type="entry name" value="Zinc beta-ribbon"/>
    <property type="match status" value="1"/>
</dbReference>
<comment type="cofactor">
    <cofactor evidence="12 13 14">
        <name>Zn(2+)</name>
        <dbReference type="ChEBI" id="CHEBI:29105"/>
    </cofactor>
    <text evidence="12 13 14">Binds 1 zinc ion per monomer.</text>
</comment>
<dbReference type="GO" id="GO:0008270">
    <property type="term" value="F:zinc ion binding"/>
    <property type="evidence" value="ECO:0007669"/>
    <property type="project" value="UniProtKB-UniRule"/>
</dbReference>
<evidence type="ECO:0000256" key="8">
    <source>
        <dbReference type="ARBA" id="ARBA00022833"/>
    </source>
</evidence>
<keyword evidence="7 12" id="KW-0863">Zinc-finger</keyword>
<dbReference type="InterPro" id="IPR050219">
    <property type="entry name" value="DnaG_primase"/>
</dbReference>
<evidence type="ECO:0000313" key="18">
    <source>
        <dbReference type="Proteomes" id="UP000269352"/>
    </source>
</evidence>
<proteinExistence type="inferred from homology"/>
<keyword evidence="4 12" id="KW-0548">Nucleotidyltransferase</keyword>
<dbReference type="FunFam" id="3.90.580.10:FF:000001">
    <property type="entry name" value="DNA primase"/>
    <property type="match status" value="1"/>
</dbReference>
<evidence type="ECO:0000256" key="4">
    <source>
        <dbReference type="ARBA" id="ARBA00022695"/>
    </source>
</evidence>
<dbReference type="SMART" id="SM00400">
    <property type="entry name" value="ZnF_CHCC"/>
    <property type="match status" value="1"/>
</dbReference>
<evidence type="ECO:0000256" key="9">
    <source>
        <dbReference type="ARBA" id="ARBA00022842"/>
    </source>
</evidence>
<evidence type="ECO:0000259" key="16">
    <source>
        <dbReference type="PROSITE" id="PS50880"/>
    </source>
</evidence>
<dbReference type="Pfam" id="PF01807">
    <property type="entry name" value="Zn_ribbon_DnaG"/>
    <property type="match status" value="1"/>
</dbReference>
<keyword evidence="2 12" id="KW-0639">Primosome</keyword>
<evidence type="ECO:0000256" key="2">
    <source>
        <dbReference type="ARBA" id="ARBA00022515"/>
    </source>
</evidence>
<keyword evidence="9" id="KW-0460">Magnesium</keyword>
<comment type="catalytic activity">
    <reaction evidence="12">
        <text>ssDNA + n NTP = ssDNA/pppN(pN)n-1 hybrid + (n-1) diphosphate.</text>
        <dbReference type="EC" id="2.7.7.101"/>
    </reaction>
</comment>
<evidence type="ECO:0000256" key="12">
    <source>
        <dbReference type="HAMAP-Rule" id="MF_00974"/>
    </source>
</evidence>
<dbReference type="InterPro" id="IPR019475">
    <property type="entry name" value="DNA_primase_DnaB-bd"/>
</dbReference>
<keyword evidence="8 12" id="KW-0862">Zinc</keyword>
<evidence type="ECO:0000256" key="7">
    <source>
        <dbReference type="ARBA" id="ARBA00022771"/>
    </source>
</evidence>
<organism evidence="17 18">
    <name type="scientific">Termititenax aidoneus</name>
    <dbReference type="NCBI Taxonomy" id="2218524"/>
    <lineage>
        <taxon>Bacteria</taxon>
        <taxon>Bacillati</taxon>
        <taxon>Candidatus Margulisiibacteriota</taxon>
        <taxon>Candidatus Termititenacia</taxon>
        <taxon>Candidatus Termititenacales</taxon>
        <taxon>Candidatus Termititenacaceae</taxon>
        <taxon>Candidatus Termititenax</taxon>
    </lineage>
</organism>
<dbReference type="PANTHER" id="PTHR30313">
    <property type="entry name" value="DNA PRIMASE"/>
    <property type="match status" value="1"/>
</dbReference>
<feature type="domain" description="Toprim" evidence="16">
    <location>
        <begin position="249"/>
        <end position="330"/>
    </location>
</feature>
<dbReference type="NCBIfam" id="TIGR01391">
    <property type="entry name" value="dnaG"/>
    <property type="match status" value="1"/>
</dbReference>
<evidence type="ECO:0000256" key="11">
    <source>
        <dbReference type="ARBA" id="ARBA00023163"/>
    </source>
</evidence>
<dbReference type="Pfam" id="PF08275">
    <property type="entry name" value="DNAG_N"/>
    <property type="match status" value="1"/>
</dbReference>
<dbReference type="InterPro" id="IPR013264">
    <property type="entry name" value="DNAG_N"/>
</dbReference>
<dbReference type="Pfam" id="PF13155">
    <property type="entry name" value="Toprim_2"/>
    <property type="match status" value="1"/>
</dbReference>
<dbReference type="Proteomes" id="UP000269352">
    <property type="component" value="Unassembled WGS sequence"/>
</dbReference>
<dbReference type="InterPro" id="IPR037068">
    <property type="entry name" value="DNA_primase_core_N_sf"/>
</dbReference>
<sequence length="566" mass="63939">MIDPKTIEEIKLKSDIVTVIGRYVPLKQKGNNFWGLCPFHKEKTPSFAVSKDKGIFRCFGCGKSGNVFSFIREVEHIDFVQAVRLLGEQCGVTIAEVQGEHYEQNKILYQINEAAEKFFQEQLWRSDRAQNYLHARRLTRETAQLFGLGYAPEGWTGLLAHLQNQFAPEKIAAAGLAVRRDNGEYLDRFHKRLMFPIKNAQGKTLAFSGRIVEQEDAAKYVNSPETPIFFKGHNLYGLHLAKKAITEQNKAVLVEGQMDVVACHAAGFSNAVASLGTAFTADQARLLGKYSKNVVIAYDKDEAGLNATDKTIEVLTALNFQTRILDIPVKDPDEMIQKHGAESLKQAIDSAGDFVQYKLTRVLRKYDLQDRLQKAQAAREGLQVLDALPDRVLASEYLKWLSQQTGIGAEILRENQNERKMPSFGYVPKKYVPPAPKDKYAKAEEGLFAALLSDRELRGQFFARFRPEDLAENWRPALKYLQQNDFVDDRLLEDLEDKPELAEIKELISRALVGQERISGAECFKVLEQKKMNETKQKLRGELAAAEAAGDELKAAELLQQLQQLR</sequence>
<evidence type="ECO:0000256" key="6">
    <source>
        <dbReference type="ARBA" id="ARBA00022723"/>
    </source>
</evidence>
<keyword evidence="11 12" id="KW-0804">Transcription</keyword>
<dbReference type="GO" id="GO:0000428">
    <property type="term" value="C:DNA-directed RNA polymerase complex"/>
    <property type="evidence" value="ECO:0007669"/>
    <property type="project" value="UniProtKB-KW"/>
</dbReference>
<keyword evidence="15" id="KW-0175">Coiled coil</keyword>
<dbReference type="Gene3D" id="3.90.980.10">
    <property type="entry name" value="DNA primase, catalytic core, N-terminal domain"/>
    <property type="match status" value="1"/>
</dbReference>
<dbReference type="EMBL" id="BGZN01000001">
    <property type="protein sequence ID" value="GBR72536.1"/>
    <property type="molecule type" value="Genomic_DNA"/>
</dbReference>
<dbReference type="Pfam" id="PF10410">
    <property type="entry name" value="DnaB_bind"/>
    <property type="match status" value="1"/>
</dbReference>
<name>A0A388T796_TERA1</name>
<dbReference type="SUPFAM" id="SSF56731">
    <property type="entry name" value="DNA primase core"/>
    <property type="match status" value="1"/>
</dbReference>
<evidence type="ECO:0000256" key="5">
    <source>
        <dbReference type="ARBA" id="ARBA00022705"/>
    </source>
</evidence>
<accession>A0A388T796</accession>